<dbReference type="AlphaFoldDB" id="C6Y0V9"/>
<dbReference type="GO" id="GO:0045892">
    <property type="term" value="P:negative regulation of DNA-templated transcription"/>
    <property type="evidence" value="ECO:0007669"/>
    <property type="project" value="TreeGrafter"/>
</dbReference>
<dbReference type="PANTHER" id="PTHR33202">
    <property type="entry name" value="ZINC UPTAKE REGULATION PROTEIN"/>
    <property type="match status" value="1"/>
</dbReference>
<keyword evidence="1" id="KW-0479">Metal-binding</keyword>
<feature type="binding site" evidence="1">
    <location>
        <position position="104"/>
    </location>
    <ligand>
        <name>Zn(2+)</name>
        <dbReference type="ChEBI" id="CHEBI:29105"/>
    </ligand>
</feature>
<reference evidence="3 4" key="1">
    <citation type="journal article" date="2009" name="Stand. Genomic Sci.">
        <title>Complete genome sequence of Pedobacter heparinus type strain (HIM 762-3).</title>
        <authorList>
            <person name="Han C."/>
            <person name="Spring S."/>
            <person name="Lapidus A."/>
            <person name="Del Rio T.G."/>
            <person name="Tice H."/>
            <person name="Copeland A."/>
            <person name="Cheng J.F."/>
            <person name="Lucas S."/>
            <person name="Chen F."/>
            <person name="Nolan M."/>
            <person name="Bruce D."/>
            <person name="Goodwin L."/>
            <person name="Pitluck S."/>
            <person name="Ivanova N."/>
            <person name="Mavromatis K."/>
            <person name="Mikhailova N."/>
            <person name="Pati A."/>
            <person name="Chen A."/>
            <person name="Palaniappan K."/>
            <person name="Land M."/>
            <person name="Hauser L."/>
            <person name="Chang Y.J."/>
            <person name="Jeffries C.C."/>
            <person name="Saunders E."/>
            <person name="Chertkov O."/>
            <person name="Brettin T."/>
            <person name="Goker M."/>
            <person name="Rohde M."/>
            <person name="Bristow J."/>
            <person name="Eisen J.A."/>
            <person name="Markowitz V."/>
            <person name="Hugenholtz P."/>
            <person name="Kyrpides N.C."/>
            <person name="Klenk H.P."/>
            <person name="Detter J.C."/>
        </authorList>
    </citation>
    <scope>NUCLEOTIDE SEQUENCE [LARGE SCALE GENOMIC DNA]</scope>
    <source>
        <strain evidence="4">ATCC 13125 / DSM 2366 / CIP 104194 / JCM 7457 / NBRC 12017 / NCIMB 9290 / NRRL B-14731 / HIM 762-3</strain>
    </source>
</reference>
<feature type="binding site" evidence="1">
    <location>
        <position position="101"/>
    </location>
    <ligand>
        <name>Zn(2+)</name>
        <dbReference type="ChEBI" id="CHEBI:29105"/>
    </ligand>
</feature>
<dbReference type="GO" id="GO:0003700">
    <property type="term" value="F:DNA-binding transcription factor activity"/>
    <property type="evidence" value="ECO:0007669"/>
    <property type="project" value="InterPro"/>
</dbReference>
<organism evidence="3 4">
    <name type="scientific">Pedobacter heparinus (strain ATCC 13125 / DSM 2366 / CIP 104194 / JCM 7457 / NBRC 12017 / NCIMB 9290 / NRRL B-14731 / HIM 762-3)</name>
    <dbReference type="NCBI Taxonomy" id="485917"/>
    <lineage>
        <taxon>Bacteria</taxon>
        <taxon>Pseudomonadati</taxon>
        <taxon>Bacteroidota</taxon>
        <taxon>Sphingobacteriia</taxon>
        <taxon>Sphingobacteriales</taxon>
        <taxon>Sphingobacteriaceae</taxon>
        <taxon>Pedobacter</taxon>
    </lineage>
</organism>
<dbReference type="Gene3D" id="1.10.10.10">
    <property type="entry name" value="Winged helix-like DNA-binding domain superfamily/Winged helix DNA-binding domain"/>
    <property type="match status" value="1"/>
</dbReference>
<evidence type="ECO:0000313" key="4">
    <source>
        <dbReference type="Proteomes" id="UP000000852"/>
    </source>
</evidence>
<keyword evidence="1" id="KW-0862">Zinc</keyword>
<gene>
    <name evidence="3" type="ordered locus">Phep_2685</name>
</gene>
<dbReference type="EMBL" id="CP001681">
    <property type="protein sequence ID" value="ACU04886.1"/>
    <property type="molecule type" value="Genomic_DNA"/>
</dbReference>
<dbReference type="Proteomes" id="UP000000852">
    <property type="component" value="Chromosome"/>
</dbReference>
<comment type="cofactor">
    <cofactor evidence="2">
        <name>Mn(2+)</name>
        <dbReference type="ChEBI" id="CHEBI:29035"/>
    </cofactor>
    <cofactor evidence="2">
        <name>Fe(2+)</name>
        <dbReference type="ChEBI" id="CHEBI:29033"/>
    </cofactor>
    <text evidence="2">Binds 1 Mn(2+) or Fe(2+) ion per subunit.</text>
</comment>
<accession>C6Y0V9</accession>
<comment type="cofactor">
    <cofactor evidence="1">
        <name>Zn(2+)</name>
        <dbReference type="ChEBI" id="CHEBI:29105"/>
    </cofactor>
    <text evidence="1">Binds 1 zinc ion per subunit.</text>
</comment>
<dbReference type="GO" id="GO:0008270">
    <property type="term" value="F:zinc ion binding"/>
    <property type="evidence" value="ECO:0007669"/>
    <property type="project" value="TreeGrafter"/>
</dbReference>
<dbReference type="InterPro" id="IPR036390">
    <property type="entry name" value="WH_DNA-bd_sf"/>
</dbReference>
<feature type="binding site" evidence="1">
    <location>
        <position position="137"/>
    </location>
    <ligand>
        <name>Zn(2+)</name>
        <dbReference type="ChEBI" id="CHEBI:29105"/>
    </ligand>
</feature>
<dbReference type="SUPFAM" id="SSF46785">
    <property type="entry name" value="Winged helix' DNA-binding domain"/>
    <property type="match status" value="1"/>
</dbReference>
<dbReference type="KEGG" id="phe:Phep_2685"/>
<dbReference type="STRING" id="485917.Phep_2685"/>
<dbReference type="GO" id="GO:1900376">
    <property type="term" value="P:regulation of secondary metabolite biosynthetic process"/>
    <property type="evidence" value="ECO:0007669"/>
    <property type="project" value="TreeGrafter"/>
</dbReference>
<dbReference type="InterPro" id="IPR036388">
    <property type="entry name" value="WH-like_DNA-bd_sf"/>
</dbReference>
<proteinExistence type="predicted"/>
<evidence type="ECO:0000313" key="3">
    <source>
        <dbReference type="EMBL" id="ACU04886.1"/>
    </source>
</evidence>
<evidence type="ECO:0000256" key="1">
    <source>
        <dbReference type="PIRSR" id="PIRSR602481-1"/>
    </source>
</evidence>
<feature type="binding site" evidence="2">
    <location>
        <position position="92"/>
    </location>
    <ligand>
        <name>Fe cation</name>
        <dbReference type="ChEBI" id="CHEBI:24875"/>
    </ligand>
</feature>
<sequence length="146" mass="16732">MSHIMVTEIENRLKARKINPTAMRLLVLEFLIRQTAAISLNDLEKAMAPSDRITLYRTLKTFEEKGLVHSIEDGTGATKYALCEKDCDGESHHDLHVHFYCSTCRETFCLPDTRIPEMNLPNGFEKEEMNLIIKGMCERCNTPTLQ</sequence>
<dbReference type="Pfam" id="PF01475">
    <property type="entry name" value="FUR"/>
    <property type="match status" value="1"/>
</dbReference>
<keyword evidence="4" id="KW-1185">Reference proteome</keyword>
<protein>
    <submittedName>
        <fullName evidence="3">Ferric uptake regulator family protein</fullName>
    </submittedName>
</protein>
<dbReference type="PANTHER" id="PTHR33202:SF22">
    <property type="entry name" value="HYDROGEN PEROXIDE SENSITIVE REPRESSOR"/>
    <property type="match status" value="1"/>
</dbReference>
<feature type="binding site" evidence="1">
    <location>
        <position position="140"/>
    </location>
    <ligand>
        <name>Zn(2+)</name>
        <dbReference type="ChEBI" id="CHEBI:29105"/>
    </ligand>
</feature>
<keyword evidence="2" id="KW-0408">Iron</keyword>
<dbReference type="GO" id="GO:0000976">
    <property type="term" value="F:transcription cis-regulatory region binding"/>
    <property type="evidence" value="ECO:0007669"/>
    <property type="project" value="TreeGrafter"/>
</dbReference>
<dbReference type="HOGENOM" id="CLU_096072_6_1_10"/>
<dbReference type="InterPro" id="IPR002481">
    <property type="entry name" value="FUR"/>
</dbReference>
<name>C6Y0V9_PEDHD</name>
<evidence type="ECO:0000256" key="2">
    <source>
        <dbReference type="PIRSR" id="PIRSR602481-2"/>
    </source>
</evidence>
<dbReference type="eggNOG" id="COG0735">
    <property type="taxonomic scope" value="Bacteria"/>
</dbReference>
<feature type="binding site" evidence="2">
    <location>
        <position position="94"/>
    </location>
    <ligand>
        <name>Fe cation</name>
        <dbReference type="ChEBI" id="CHEBI:24875"/>
    </ligand>
</feature>